<dbReference type="InterPro" id="IPR050381">
    <property type="entry name" value="SLX1_endonuclease"/>
</dbReference>
<reference evidence="10 11" key="1">
    <citation type="submission" date="2021-05" db="EMBL/GenBank/DDBJ databases">
        <title>Genome Assembly of Synthetic Allotetraploid Brassica napus Reveals Homoeologous Exchanges between Subgenomes.</title>
        <authorList>
            <person name="Davis J.T."/>
        </authorList>
    </citation>
    <scope>NUCLEOTIDE SEQUENCE [LARGE SCALE GENOMIC DNA]</scope>
    <source>
        <strain evidence="11">cv. Da-Ae</strain>
        <tissue evidence="10">Seedling</tissue>
    </source>
</reference>
<evidence type="ECO:0000256" key="7">
    <source>
        <dbReference type="ARBA" id="ARBA00023242"/>
    </source>
</evidence>
<dbReference type="CDD" id="cd10455">
    <property type="entry name" value="GIY-YIG_SLX1"/>
    <property type="match status" value="1"/>
</dbReference>
<keyword evidence="1" id="KW-0540">Nuclease</keyword>
<keyword evidence="4" id="KW-0378">Hydrolase</keyword>
<dbReference type="InterPro" id="IPR000305">
    <property type="entry name" value="GIY-YIG_endonuc"/>
</dbReference>
<keyword evidence="11" id="KW-1185">Reference proteome</keyword>
<evidence type="ECO:0000256" key="5">
    <source>
        <dbReference type="ARBA" id="ARBA00023172"/>
    </source>
</evidence>
<dbReference type="Proteomes" id="UP000824890">
    <property type="component" value="Unassembled WGS sequence"/>
</dbReference>
<feature type="compositionally biased region" description="Polar residues" evidence="8">
    <location>
        <begin position="217"/>
        <end position="231"/>
    </location>
</feature>
<evidence type="ECO:0000256" key="3">
    <source>
        <dbReference type="ARBA" id="ARBA00022763"/>
    </source>
</evidence>
<keyword evidence="3" id="KW-0227">DNA damage</keyword>
<dbReference type="PANTHER" id="PTHR20208">
    <property type="entry name" value="STRUCTURE-SPECIFIC ENDONUCLEASE SUBUNIT SLX1"/>
    <property type="match status" value="1"/>
</dbReference>
<dbReference type="PANTHER" id="PTHR20208:SF10">
    <property type="entry name" value="STRUCTURE-SPECIFIC ENDONUCLEASE SUBUNIT SLX1"/>
    <property type="match status" value="1"/>
</dbReference>
<comment type="caution">
    <text evidence="10">The sequence shown here is derived from an EMBL/GenBank/DDBJ whole genome shotgun (WGS) entry which is preliminary data.</text>
</comment>
<dbReference type="SUPFAM" id="SSF82771">
    <property type="entry name" value="GIY-YIG endonuclease"/>
    <property type="match status" value="1"/>
</dbReference>
<evidence type="ECO:0000256" key="6">
    <source>
        <dbReference type="ARBA" id="ARBA00023204"/>
    </source>
</evidence>
<feature type="non-terminal residue" evidence="10">
    <location>
        <position position="1"/>
    </location>
</feature>
<keyword evidence="7" id="KW-0539">Nucleus</keyword>
<evidence type="ECO:0000256" key="2">
    <source>
        <dbReference type="ARBA" id="ARBA00022759"/>
    </source>
</evidence>
<evidence type="ECO:0000256" key="4">
    <source>
        <dbReference type="ARBA" id="ARBA00022801"/>
    </source>
</evidence>
<dbReference type="PROSITE" id="PS50164">
    <property type="entry name" value="GIY_YIG"/>
    <property type="match status" value="1"/>
</dbReference>
<dbReference type="Gene3D" id="3.40.1440.10">
    <property type="entry name" value="GIY-YIG endonuclease"/>
    <property type="match status" value="1"/>
</dbReference>
<evidence type="ECO:0000256" key="8">
    <source>
        <dbReference type="SAM" id="MobiDB-lite"/>
    </source>
</evidence>
<name>A0ABQ8A9Q2_BRANA</name>
<evidence type="ECO:0000256" key="1">
    <source>
        <dbReference type="ARBA" id="ARBA00022722"/>
    </source>
</evidence>
<feature type="domain" description="GIY-YIG" evidence="9">
    <location>
        <begin position="43"/>
        <end position="127"/>
    </location>
</feature>
<dbReference type="HAMAP" id="MF_03100">
    <property type="entry name" value="Endonuc_su_Slx1"/>
    <property type="match status" value="1"/>
</dbReference>
<evidence type="ECO:0000313" key="10">
    <source>
        <dbReference type="EMBL" id="KAH0889256.1"/>
    </source>
</evidence>
<dbReference type="EMBL" id="JAGKQM010000013">
    <property type="protein sequence ID" value="KAH0889256.1"/>
    <property type="molecule type" value="Genomic_DNA"/>
</dbReference>
<keyword evidence="5" id="KW-0233">DNA recombination</keyword>
<gene>
    <name evidence="10" type="ORF">HID58_051685</name>
</gene>
<evidence type="ECO:0000259" key="9">
    <source>
        <dbReference type="PROSITE" id="PS50164"/>
    </source>
</evidence>
<feature type="compositionally biased region" description="Acidic residues" evidence="8">
    <location>
        <begin position="200"/>
        <end position="216"/>
    </location>
</feature>
<dbReference type="InterPro" id="IPR035901">
    <property type="entry name" value="GIY-YIG_endonuc_sf"/>
</dbReference>
<dbReference type="SMART" id="SM00465">
    <property type="entry name" value="GIYc"/>
    <property type="match status" value="1"/>
</dbReference>
<protein>
    <recommendedName>
        <fullName evidence="9">GIY-YIG domain-containing protein</fullName>
    </recommendedName>
</protein>
<keyword evidence="2" id="KW-0255">Endonuclease</keyword>
<sequence>PIVSSTVELAVRGEMREKRRDPNRKTLDPVVDDDEPRVVTGKGFFACYILTSLSPRHKGHTYIGFTVNPKRRIRQHNGEIRSGAYRTKKKRPWEMVLCIFGFPTNVSALQFEWAWQHPRESRALREAAAAFKSFSGLARKIKLAYTMLTLPAWNSLNLTVNYFSSKYAHHGGLSPSLPPHMKVQVCAMDDLQCFTKGDNGPEDEESSDSNEEEDDYISNQIQPRNPTTSSLDGFYPGEKVKEPEAVLDDRLANFTGFGLLDESDEDEVSGSTVEKELETDRIANFNGFGLEEIIDDEVSHITMGTDCWRRRSLITSNTEVEVIDLMTPSPTCRVGSSMKRPRISEFIDLTRSPCFIELRRMNTPMSMLNPRGRVLPFSEKERTEEETETLESSLLQLIEDNRRSSLQLREKTERSRKEAIRHAARTADLLVKAVNGGVEECFVNEKRIEAEIRSLAVTVARFGKQTDQWLAATHAVNSAVKEIGDFENWMKTMEFDCKKITAAIRNIHEDH</sequence>
<evidence type="ECO:0000313" key="11">
    <source>
        <dbReference type="Proteomes" id="UP000824890"/>
    </source>
</evidence>
<keyword evidence="6" id="KW-0234">DNA repair</keyword>
<dbReference type="InterPro" id="IPR027520">
    <property type="entry name" value="Slx1"/>
</dbReference>
<dbReference type="Pfam" id="PF06320">
    <property type="entry name" value="GCN5L1"/>
    <property type="match status" value="1"/>
</dbReference>
<organism evidence="10 11">
    <name type="scientific">Brassica napus</name>
    <name type="common">Rape</name>
    <dbReference type="NCBI Taxonomy" id="3708"/>
    <lineage>
        <taxon>Eukaryota</taxon>
        <taxon>Viridiplantae</taxon>
        <taxon>Streptophyta</taxon>
        <taxon>Embryophyta</taxon>
        <taxon>Tracheophyta</taxon>
        <taxon>Spermatophyta</taxon>
        <taxon>Magnoliopsida</taxon>
        <taxon>eudicotyledons</taxon>
        <taxon>Gunneridae</taxon>
        <taxon>Pentapetalae</taxon>
        <taxon>rosids</taxon>
        <taxon>malvids</taxon>
        <taxon>Brassicales</taxon>
        <taxon>Brassicaceae</taxon>
        <taxon>Brassiceae</taxon>
        <taxon>Brassica</taxon>
    </lineage>
</organism>
<feature type="region of interest" description="Disordered" evidence="8">
    <location>
        <begin position="194"/>
        <end position="235"/>
    </location>
</feature>
<accession>A0ABQ8A9Q2</accession>
<dbReference type="Pfam" id="PF01541">
    <property type="entry name" value="GIY-YIG"/>
    <property type="match status" value="1"/>
</dbReference>
<proteinExistence type="inferred from homology"/>